<feature type="coiled-coil region" evidence="8">
    <location>
        <begin position="350"/>
        <end position="402"/>
    </location>
</feature>
<gene>
    <name evidence="9" type="ORF">SAMN04488541_100259</name>
</gene>
<evidence type="ECO:0000256" key="6">
    <source>
        <dbReference type="ARBA" id="ARBA00023136"/>
    </source>
</evidence>
<proteinExistence type="inferred from homology"/>
<evidence type="ECO:0000313" key="10">
    <source>
        <dbReference type="Proteomes" id="UP000199513"/>
    </source>
</evidence>
<dbReference type="InterPro" id="IPR003423">
    <property type="entry name" value="OMP_efflux"/>
</dbReference>
<dbReference type="EMBL" id="FONY01000002">
    <property type="protein sequence ID" value="SFE48838.1"/>
    <property type="molecule type" value="Genomic_DNA"/>
</dbReference>
<protein>
    <submittedName>
        <fullName evidence="9">Outer membrane protein TolC</fullName>
    </submittedName>
</protein>
<evidence type="ECO:0000313" key="9">
    <source>
        <dbReference type="EMBL" id="SFE48838.1"/>
    </source>
</evidence>
<evidence type="ECO:0000256" key="3">
    <source>
        <dbReference type="ARBA" id="ARBA00022448"/>
    </source>
</evidence>
<organism evidence="9 10">
    <name type="scientific">Thermoflexibacter ruber</name>
    <dbReference type="NCBI Taxonomy" id="1003"/>
    <lineage>
        <taxon>Bacteria</taxon>
        <taxon>Pseudomonadati</taxon>
        <taxon>Bacteroidota</taxon>
        <taxon>Cytophagia</taxon>
        <taxon>Cytophagales</taxon>
        <taxon>Thermoflexibacteraceae</taxon>
        <taxon>Thermoflexibacter</taxon>
    </lineage>
</organism>
<keyword evidence="5" id="KW-0812">Transmembrane</keyword>
<dbReference type="GO" id="GO:0015562">
    <property type="term" value="F:efflux transmembrane transporter activity"/>
    <property type="evidence" value="ECO:0007669"/>
    <property type="project" value="InterPro"/>
</dbReference>
<evidence type="ECO:0000256" key="1">
    <source>
        <dbReference type="ARBA" id="ARBA00004442"/>
    </source>
</evidence>
<accession>A0A1I2AYV0</accession>
<dbReference type="GO" id="GO:0015288">
    <property type="term" value="F:porin activity"/>
    <property type="evidence" value="ECO:0007669"/>
    <property type="project" value="TreeGrafter"/>
</dbReference>
<evidence type="ECO:0000256" key="2">
    <source>
        <dbReference type="ARBA" id="ARBA00007613"/>
    </source>
</evidence>
<evidence type="ECO:0000256" key="8">
    <source>
        <dbReference type="SAM" id="Coils"/>
    </source>
</evidence>
<comment type="similarity">
    <text evidence="2">Belongs to the outer membrane factor (OMF) (TC 1.B.17) family.</text>
</comment>
<dbReference type="Pfam" id="PF02321">
    <property type="entry name" value="OEP"/>
    <property type="match status" value="1"/>
</dbReference>
<reference evidence="9 10" key="1">
    <citation type="submission" date="2016-10" db="EMBL/GenBank/DDBJ databases">
        <authorList>
            <person name="de Groot N.N."/>
        </authorList>
    </citation>
    <scope>NUCLEOTIDE SEQUENCE [LARGE SCALE GENOMIC DNA]</scope>
    <source>
        <strain>GEY</strain>
        <strain evidence="10">DSM 9560</strain>
    </source>
</reference>
<dbReference type="RefSeq" id="WP_091538740.1">
    <property type="nucleotide sequence ID" value="NZ_FONY01000002.1"/>
</dbReference>
<evidence type="ECO:0000256" key="5">
    <source>
        <dbReference type="ARBA" id="ARBA00022692"/>
    </source>
</evidence>
<dbReference type="AlphaFoldDB" id="A0A1I2AYV0"/>
<dbReference type="SUPFAM" id="SSF56954">
    <property type="entry name" value="Outer membrane efflux proteins (OEP)"/>
    <property type="match status" value="1"/>
</dbReference>
<dbReference type="GO" id="GO:1990281">
    <property type="term" value="C:efflux pump complex"/>
    <property type="evidence" value="ECO:0007669"/>
    <property type="project" value="TreeGrafter"/>
</dbReference>
<dbReference type="OrthoDB" id="581172at2"/>
<keyword evidence="3" id="KW-0813">Transport</keyword>
<keyword evidence="8" id="KW-0175">Coiled coil</keyword>
<sequence length="464" mass="53947">MKKLIVFIFFCITYYPVYSQDKIFTISAFYDQLLIGHPIVRQANLLSEFGRQEIRLARGNFDPKLYSTLEAKEFKNTQYFNTWQSEVKIPTWLGVDFKAGFERNSGVYLNPSSTVPSSGLAYAGISIPILQGMLFDQRRAALREAQYFKEIAEADRIKTINKVILQATKDYWFWFLAYHQLRINQNGYELARVRYEAVVDRIIQGDLAGIDSVEAKIIVQQREVALRESEVILTNARLILSNHLWDAQSNPIELQPDVVPTTNLNEVDIKMSLEELLAFARQNHPEIVKLNFKIKQLAVGRRLAIEMLKPVVNLNYNFLGQSPWFDESNQGAFFRNNYKYGIDFYFPLLLRKERAKLQQTNIKLQQTQFERNQVNREIFNEINAIYNELKNLENLLKIQESMVNNNRILLTGEQERFTLGESSLFLVNTRETAFLSAELKFIELQFKYAKAKAELLWAAGRGIE</sequence>
<evidence type="ECO:0000256" key="7">
    <source>
        <dbReference type="ARBA" id="ARBA00023237"/>
    </source>
</evidence>
<name>A0A1I2AYV0_9BACT</name>
<dbReference type="Proteomes" id="UP000199513">
    <property type="component" value="Unassembled WGS sequence"/>
</dbReference>
<comment type="subcellular location">
    <subcellularLocation>
        <location evidence="1">Cell outer membrane</location>
    </subcellularLocation>
</comment>
<dbReference type="InterPro" id="IPR051906">
    <property type="entry name" value="TolC-like"/>
</dbReference>
<keyword evidence="10" id="KW-1185">Reference proteome</keyword>
<keyword evidence="4" id="KW-1134">Transmembrane beta strand</keyword>
<evidence type="ECO:0000256" key="4">
    <source>
        <dbReference type="ARBA" id="ARBA00022452"/>
    </source>
</evidence>
<keyword evidence="6" id="KW-0472">Membrane</keyword>
<dbReference type="PANTHER" id="PTHR30026">
    <property type="entry name" value="OUTER MEMBRANE PROTEIN TOLC"/>
    <property type="match status" value="1"/>
</dbReference>
<dbReference type="GO" id="GO:0009279">
    <property type="term" value="C:cell outer membrane"/>
    <property type="evidence" value="ECO:0007669"/>
    <property type="project" value="UniProtKB-SubCell"/>
</dbReference>
<dbReference type="Gene3D" id="1.20.1600.10">
    <property type="entry name" value="Outer membrane efflux proteins (OEP)"/>
    <property type="match status" value="1"/>
</dbReference>
<keyword evidence="7" id="KW-0998">Cell outer membrane</keyword>
<dbReference type="PANTHER" id="PTHR30026:SF20">
    <property type="entry name" value="OUTER MEMBRANE PROTEIN TOLC"/>
    <property type="match status" value="1"/>
</dbReference>
<dbReference type="STRING" id="1003.SAMN04488541_100259"/>